<comment type="caution">
    <text evidence="1">The sequence shown here is derived from an EMBL/GenBank/DDBJ whole genome shotgun (WGS) entry which is preliminary data.</text>
</comment>
<gene>
    <name evidence="1" type="ORF">Moror_12807</name>
</gene>
<protein>
    <submittedName>
        <fullName evidence="1">Uncharacterized protein</fullName>
    </submittedName>
</protein>
<organism evidence="1 2">
    <name type="scientific">Moniliophthora roreri (strain MCA 2997)</name>
    <name type="common">Cocoa frosty pod rot fungus</name>
    <name type="synonym">Crinipellis roreri</name>
    <dbReference type="NCBI Taxonomy" id="1381753"/>
    <lineage>
        <taxon>Eukaryota</taxon>
        <taxon>Fungi</taxon>
        <taxon>Dikarya</taxon>
        <taxon>Basidiomycota</taxon>
        <taxon>Agaricomycotina</taxon>
        <taxon>Agaricomycetes</taxon>
        <taxon>Agaricomycetidae</taxon>
        <taxon>Agaricales</taxon>
        <taxon>Marasmiineae</taxon>
        <taxon>Marasmiaceae</taxon>
        <taxon>Moniliophthora</taxon>
    </lineage>
</organism>
<dbReference type="AlphaFoldDB" id="V2XK05"/>
<proteinExistence type="predicted"/>
<reference evidence="1 2" key="1">
    <citation type="journal article" date="2014" name="BMC Genomics">
        <title>Genome and secretome analysis of the hemibiotrophic fungal pathogen, Moniliophthora roreri, which causes frosty pod rot disease of cacao: mechanisms of the biotrophic and necrotrophic phases.</title>
        <authorList>
            <person name="Meinhardt L.W."/>
            <person name="Costa G.G.L."/>
            <person name="Thomazella D.P.T."/>
            <person name="Teixeira P.J.P.L."/>
            <person name="Carazzolle M.F."/>
            <person name="Schuster S.C."/>
            <person name="Carlson J.E."/>
            <person name="Guiltinan M.J."/>
            <person name="Mieczkowski P."/>
            <person name="Farmer A."/>
            <person name="Ramaraj T."/>
            <person name="Crozier J."/>
            <person name="Davis R.E."/>
            <person name="Shao J."/>
            <person name="Melnick R.L."/>
            <person name="Pereira G.A.G."/>
            <person name="Bailey B.A."/>
        </authorList>
    </citation>
    <scope>NUCLEOTIDE SEQUENCE [LARGE SCALE GENOMIC DNA]</scope>
    <source>
        <strain evidence="1 2">MCA 2997</strain>
    </source>
</reference>
<sequence>MDSVDDRMLVVFNCVIATSIRGAGIDVQEHPVVLFEAVFDHRKAKLATGCGDKVVDEFDVQFDLPSYVAIPSVTSQALNVPSFKRVDAEASALTKVNYFTRAPREKIRWDILTTFVLKKGQVVMVQNPPALFTPLVTAALSSSTEEQYRKEAAVVKATVSNAHQSSGKTEDTIRHLRKCVVTLFVVRFTYLLD</sequence>
<name>V2XK05_MONRO</name>
<dbReference type="HOGENOM" id="CLU_1409121_0_0_1"/>
<dbReference type="KEGG" id="mrr:Moror_12807"/>
<keyword evidence="2" id="KW-1185">Reference proteome</keyword>
<dbReference type="Proteomes" id="UP000017559">
    <property type="component" value="Unassembled WGS sequence"/>
</dbReference>
<evidence type="ECO:0000313" key="1">
    <source>
        <dbReference type="EMBL" id="ESK94062.1"/>
    </source>
</evidence>
<evidence type="ECO:0000313" key="2">
    <source>
        <dbReference type="Proteomes" id="UP000017559"/>
    </source>
</evidence>
<accession>V2XK05</accession>
<dbReference type="EMBL" id="AWSO01000155">
    <property type="protein sequence ID" value="ESK94062.1"/>
    <property type="molecule type" value="Genomic_DNA"/>
</dbReference>